<dbReference type="Proteomes" id="UP000235786">
    <property type="component" value="Unassembled WGS sequence"/>
</dbReference>
<keyword evidence="3" id="KW-1185">Reference proteome</keyword>
<reference evidence="2 3" key="1">
    <citation type="submission" date="2016-04" db="EMBL/GenBank/DDBJ databases">
        <title>A degradative enzymes factory behind the ericoid mycorrhizal symbiosis.</title>
        <authorList>
            <consortium name="DOE Joint Genome Institute"/>
            <person name="Martino E."/>
            <person name="Morin E."/>
            <person name="Grelet G."/>
            <person name="Kuo A."/>
            <person name="Kohler A."/>
            <person name="Daghino S."/>
            <person name="Barry K."/>
            <person name="Choi C."/>
            <person name="Cichocki N."/>
            <person name="Clum A."/>
            <person name="Copeland A."/>
            <person name="Hainaut M."/>
            <person name="Haridas S."/>
            <person name="Labutti K."/>
            <person name="Lindquist E."/>
            <person name="Lipzen A."/>
            <person name="Khouja H.-R."/>
            <person name="Murat C."/>
            <person name="Ohm R."/>
            <person name="Olson A."/>
            <person name="Spatafora J."/>
            <person name="Veneault-Fourrey C."/>
            <person name="Henrissat B."/>
            <person name="Grigoriev I."/>
            <person name="Martin F."/>
            <person name="Perotto S."/>
        </authorList>
    </citation>
    <scope>NUCLEOTIDE SEQUENCE [LARGE SCALE GENOMIC DNA]</scope>
    <source>
        <strain evidence="2 3">F</strain>
    </source>
</reference>
<feature type="compositionally biased region" description="Polar residues" evidence="1">
    <location>
        <begin position="136"/>
        <end position="148"/>
    </location>
</feature>
<evidence type="ECO:0000313" key="3">
    <source>
        <dbReference type="Proteomes" id="UP000235786"/>
    </source>
</evidence>
<dbReference type="AlphaFoldDB" id="A0A2J6QYK9"/>
<proteinExistence type="predicted"/>
<gene>
    <name evidence="2" type="ORF">L207DRAFT_537303</name>
</gene>
<organism evidence="2 3">
    <name type="scientific">Hyaloscypha variabilis (strain UAMH 11265 / GT02V1 / F)</name>
    <name type="common">Meliniomyces variabilis</name>
    <dbReference type="NCBI Taxonomy" id="1149755"/>
    <lineage>
        <taxon>Eukaryota</taxon>
        <taxon>Fungi</taxon>
        <taxon>Dikarya</taxon>
        <taxon>Ascomycota</taxon>
        <taxon>Pezizomycotina</taxon>
        <taxon>Leotiomycetes</taxon>
        <taxon>Helotiales</taxon>
        <taxon>Hyaloscyphaceae</taxon>
        <taxon>Hyaloscypha</taxon>
        <taxon>Hyaloscypha variabilis</taxon>
    </lineage>
</organism>
<dbReference type="EMBL" id="KZ613963">
    <property type="protein sequence ID" value="PMD31350.1"/>
    <property type="molecule type" value="Genomic_DNA"/>
</dbReference>
<feature type="region of interest" description="Disordered" evidence="1">
    <location>
        <begin position="106"/>
        <end position="149"/>
    </location>
</feature>
<name>A0A2J6QYK9_HYAVF</name>
<feature type="compositionally biased region" description="Basic and acidic residues" evidence="1">
    <location>
        <begin position="126"/>
        <end position="135"/>
    </location>
</feature>
<sequence>MPISPMHSISVLHQLHPCVPSGSSREDQLGSRRDDWDAQTTHEHLIPIAYSFSVVQNGWLGGEPGRMNRENHFTPKRVLCARGLLRFPSVSPSLHSPFRLTAALSRPSQVRVAGPAHKSSTGQNPKDPRTGREETSTPVSPGQGTSRSVEVGLVGGQDFQAFRPPARSAPKPKQLAAALSSTSRLLHCSLDCAALHCTALRCYPRTLCPAIRSRSGPETRFLAASVNTHAACHGIHLLPYLLYPQLLFSPSSPSPTAPQFFLSDHIASLLHQLLLHSCTGTQALHITSHSPTPQNVCTATSGAHRISQSGNVSRPGIRYHSLYRPPATIVRRIPTPTLPASALLLSCSAPLALSSGVQPLTFFIPAAT</sequence>
<evidence type="ECO:0000256" key="1">
    <source>
        <dbReference type="SAM" id="MobiDB-lite"/>
    </source>
</evidence>
<evidence type="ECO:0000313" key="2">
    <source>
        <dbReference type="EMBL" id="PMD31350.1"/>
    </source>
</evidence>
<accession>A0A2J6QYK9</accession>
<protein>
    <submittedName>
        <fullName evidence="2">Uncharacterized protein</fullName>
    </submittedName>
</protein>